<evidence type="ECO:0000313" key="1">
    <source>
        <dbReference type="EMBL" id="KAF7352140.1"/>
    </source>
</evidence>
<keyword evidence="2" id="KW-1185">Reference proteome</keyword>
<evidence type="ECO:0000313" key="2">
    <source>
        <dbReference type="Proteomes" id="UP000620124"/>
    </source>
</evidence>
<accession>A0A8H6Y154</accession>
<dbReference type="AlphaFoldDB" id="A0A8H6Y154"/>
<name>A0A8H6Y154_9AGAR</name>
<dbReference type="OrthoDB" id="3139566at2759"/>
<reference evidence="1" key="1">
    <citation type="submission" date="2020-05" db="EMBL/GenBank/DDBJ databases">
        <title>Mycena genomes resolve the evolution of fungal bioluminescence.</title>
        <authorList>
            <person name="Tsai I.J."/>
        </authorList>
    </citation>
    <scope>NUCLEOTIDE SEQUENCE</scope>
    <source>
        <strain evidence="1">CCC161011</strain>
    </source>
</reference>
<sequence length="378" mass="42346">MLDALEVDCARLGASDDQILDLDLEHPVSAEKTLAPQQLNSCPKKYPILTLPNEIVSEIFIHVLPVYPRCPSLTGLLSPTSLTHICTKWREIALSTPALWRAIPLPDTDISVERLAHIFDLWLKRSGSCPLSIGLDGECDGMDASDLLASFIPYRWRWEYLKIVISSSHLAALEGGMPLLRHLNLELFSATNDAVISDVPLLRSVVLNDIATWKVTLPWAQVTSLALNRVHLHECVPILQQTPNLVYCELRLFFSDDDLGTDVLTLPCLESLALNDPGHQPLIPYLEAFVTPALHRLRVPERFLGYSPIGTLQSFISKSGSKLQDIRITGDRALPKTFYREAFRSVERLSFSRRYNDWMTCREDSAIESDSDSSGAEE</sequence>
<comment type="caution">
    <text evidence="1">The sequence shown here is derived from an EMBL/GenBank/DDBJ whole genome shotgun (WGS) entry which is preliminary data.</text>
</comment>
<gene>
    <name evidence="1" type="ORF">MVEN_01177200</name>
</gene>
<organism evidence="1 2">
    <name type="scientific">Mycena venus</name>
    <dbReference type="NCBI Taxonomy" id="2733690"/>
    <lineage>
        <taxon>Eukaryota</taxon>
        <taxon>Fungi</taxon>
        <taxon>Dikarya</taxon>
        <taxon>Basidiomycota</taxon>
        <taxon>Agaricomycotina</taxon>
        <taxon>Agaricomycetes</taxon>
        <taxon>Agaricomycetidae</taxon>
        <taxon>Agaricales</taxon>
        <taxon>Marasmiineae</taxon>
        <taxon>Mycenaceae</taxon>
        <taxon>Mycena</taxon>
    </lineage>
</organism>
<protein>
    <submittedName>
        <fullName evidence="1">F-box domain-containing protein</fullName>
    </submittedName>
</protein>
<dbReference type="Proteomes" id="UP000620124">
    <property type="component" value="Unassembled WGS sequence"/>
</dbReference>
<proteinExistence type="predicted"/>
<dbReference type="EMBL" id="JACAZI010000009">
    <property type="protein sequence ID" value="KAF7352140.1"/>
    <property type="molecule type" value="Genomic_DNA"/>
</dbReference>
<dbReference type="Gene3D" id="1.20.1280.50">
    <property type="match status" value="1"/>
</dbReference>